<dbReference type="Proteomes" id="UP000009882">
    <property type="component" value="Unassembled WGS sequence"/>
</dbReference>
<evidence type="ECO:0000313" key="2">
    <source>
        <dbReference type="EMBL" id="EKV11042.1"/>
    </source>
</evidence>
<dbReference type="AlphaFoldDB" id="K9FRJ1"/>
<proteinExistence type="predicted"/>
<protein>
    <submittedName>
        <fullName evidence="2">Uncharacterized protein</fullName>
    </submittedName>
</protein>
<gene>
    <name evidence="2" type="ORF">PDIG_52950</name>
</gene>
<dbReference type="InParanoid" id="K9FRJ1"/>
<sequence length="66" mass="7275">MNPDSRSQPREEQSPGSLNCNRGRIRALIQTSDGERHYFSGTVSTDLCLMVNNAQPAPSPAPLEYL</sequence>
<dbReference type="EMBL" id="AKCT01000214">
    <property type="protein sequence ID" value="EKV11042.1"/>
    <property type="molecule type" value="Genomic_DNA"/>
</dbReference>
<feature type="region of interest" description="Disordered" evidence="1">
    <location>
        <begin position="1"/>
        <end position="23"/>
    </location>
</feature>
<organism evidence="2 3">
    <name type="scientific">Penicillium digitatum (strain PHI26 / CECT 20796)</name>
    <name type="common">Green mold</name>
    <dbReference type="NCBI Taxonomy" id="1170229"/>
    <lineage>
        <taxon>Eukaryota</taxon>
        <taxon>Fungi</taxon>
        <taxon>Dikarya</taxon>
        <taxon>Ascomycota</taxon>
        <taxon>Pezizomycotina</taxon>
        <taxon>Eurotiomycetes</taxon>
        <taxon>Eurotiomycetidae</taxon>
        <taxon>Eurotiales</taxon>
        <taxon>Aspergillaceae</taxon>
        <taxon>Penicillium</taxon>
    </lineage>
</organism>
<name>K9FRJ1_PEND2</name>
<accession>K9FRJ1</accession>
<evidence type="ECO:0000256" key="1">
    <source>
        <dbReference type="SAM" id="MobiDB-lite"/>
    </source>
</evidence>
<reference evidence="3" key="1">
    <citation type="journal article" date="2012" name="BMC Genomics">
        <title>Genome sequence of the necrotrophic fungus Penicillium digitatum, the main postharvest pathogen of citrus.</title>
        <authorList>
            <person name="Marcet-Houben M."/>
            <person name="Ballester A.-R."/>
            <person name="de la Fuente B."/>
            <person name="Harries E."/>
            <person name="Marcos J.F."/>
            <person name="Gonzalez-Candelas L."/>
            <person name="Gabaldon T."/>
        </authorList>
    </citation>
    <scope>NUCLEOTIDE SEQUENCE [LARGE SCALE GENOMIC DNA]</scope>
    <source>
        <strain evidence="3">PHI26 / CECT 20796</strain>
    </source>
</reference>
<keyword evidence="3" id="KW-1185">Reference proteome</keyword>
<dbReference type="OrthoDB" id="4250791at2759"/>
<dbReference type="HOGENOM" id="CLU_2831938_0_0_1"/>
<evidence type="ECO:0000313" key="3">
    <source>
        <dbReference type="Proteomes" id="UP000009882"/>
    </source>
</evidence>
<comment type="caution">
    <text evidence="2">The sequence shown here is derived from an EMBL/GenBank/DDBJ whole genome shotgun (WGS) entry which is preliminary data.</text>
</comment>